<dbReference type="Pfam" id="PF01048">
    <property type="entry name" value="PNP_UDP_1"/>
    <property type="match status" value="1"/>
</dbReference>
<dbReference type="AlphaFoldDB" id="A0A2N3KVG2"/>
<organism evidence="2 3">
    <name type="scientific">Thalassospira marina</name>
    <dbReference type="NCBI Taxonomy" id="2048283"/>
    <lineage>
        <taxon>Bacteria</taxon>
        <taxon>Pseudomonadati</taxon>
        <taxon>Pseudomonadota</taxon>
        <taxon>Alphaproteobacteria</taxon>
        <taxon>Rhodospirillales</taxon>
        <taxon>Thalassospiraceae</taxon>
        <taxon>Thalassospira</taxon>
    </lineage>
</organism>
<dbReference type="NCBIfam" id="TIGR01705">
    <property type="entry name" value="MTA_SAH-nuc-hyp"/>
    <property type="match status" value="1"/>
</dbReference>
<proteinExistence type="predicted"/>
<dbReference type="OrthoDB" id="997641at2"/>
<gene>
    <name evidence="2" type="ORF">COO20_07365</name>
</gene>
<accession>A0A2N3KVG2</accession>
<dbReference type="Proteomes" id="UP000233597">
    <property type="component" value="Unassembled WGS sequence"/>
</dbReference>
<name>A0A2N3KVG2_9PROT</name>
<evidence type="ECO:0000259" key="1">
    <source>
        <dbReference type="Pfam" id="PF01048"/>
    </source>
</evidence>
<dbReference type="RefSeq" id="WP_101265116.1">
    <property type="nucleotide sequence ID" value="NZ_NWTK01000004.1"/>
</dbReference>
<dbReference type="GO" id="GO:0009116">
    <property type="term" value="P:nucleoside metabolic process"/>
    <property type="evidence" value="ECO:0007669"/>
    <property type="project" value="InterPro"/>
</dbReference>
<dbReference type="Gene3D" id="3.40.50.1580">
    <property type="entry name" value="Nucleoside phosphorylase domain"/>
    <property type="match status" value="1"/>
</dbReference>
<dbReference type="InterPro" id="IPR010050">
    <property type="entry name" value="MTA_SAH_nuc_hyp"/>
</dbReference>
<dbReference type="EMBL" id="NWTK01000004">
    <property type="protein sequence ID" value="PKR54571.1"/>
    <property type="molecule type" value="Genomic_DNA"/>
</dbReference>
<protein>
    <submittedName>
        <fullName evidence="2">5'-methylthioadenosine/S-adenosylhomocysteine nucleosidase</fullName>
    </submittedName>
</protein>
<dbReference type="InterPro" id="IPR035994">
    <property type="entry name" value="Nucleoside_phosphorylase_sf"/>
</dbReference>
<feature type="domain" description="Nucleoside phosphorylase" evidence="1">
    <location>
        <begin position="136"/>
        <end position="203"/>
    </location>
</feature>
<sequence length="210" mass="22257">MSFAPSCSAKILYTMAAPAEYGAYLQARITPLMIGIGPVEAGVNLAVALAEMAAHKTLPDVVVSLGSAGSRSLPQAEVFQVTSVSYRDMDVSLLGFKKGCTPFVDLPAEVDLPYRIPGIPEATLSTGASIVTGAAYDLIDADMVDMETFAILRACHKFDVPLIGLRGISDGATELTHLGDWTEYLHVIDEKLCDALNLVDAVIADGMLNH</sequence>
<comment type="caution">
    <text evidence="2">The sequence shown here is derived from an EMBL/GenBank/DDBJ whole genome shotgun (WGS) entry which is preliminary data.</text>
</comment>
<evidence type="ECO:0000313" key="2">
    <source>
        <dbReference type="EMBL" id="PKR54571.1"/>
    </source>
</evidence>
<dbReference type="GO" id="GO:0003824">
    <property type="term" value="F:catalytic activity"/>
    <property type="evidence" value="ECO:0007669"/>
    <property type="project" value="InterPro"/>
</dbReference>
<dbReference type="SUPFAM" id="SSF53167">
    <property type="entry name" value="Purine and uridine phosphorylases"/>
    <property type="match status" value="1"/>
</dbReference>
<evidence type="ECO:0000313" key="3">
    <source>
        <dbReference type="Proteomes" id="UP000233597"/>
    </source>
</evidence>
<reference evidence="2 3" key="1">
    <citation type="submission" date="2017-09" db="EMBL/GenBank/DDBJ databases">
        <title>Biodiversity and function of Thalassospira species in the particle-attached aromatic-hydrocarbon-degrading consortia from the surface seawater of the South China Sea.</title>
        <authorList>
            <person name="Dong C."/>
            <person name="Liu R."/>
            <person name="Shao Z."/>
        </authorList>
    </citation>
    <scope>NUCLEOTIDE SEQUENCE [LARGE SCALE GENOMIC DNA]</scope>
    <source>
        <strain evidence="2 3">CSC1P2</strain>
    </source>
</reference>
<dbReference type="InterPro" id="IPR000845">
    <property type="entry name" value="Nucleoside_phosphorylase_d"/>
</dbReference>